<feature type="transmembrane region" description="Helical" evidence="3">
    <location>
        <begin position="59"/>
        <end position="78"/>
    </location>
</feature>
<dbReference type="OrthoDB" id="982262at2"/>
<keyword evidence="5" id="KW-1185">Reference proteome</keyword>
<dbReference type="InterPro" id="IPR003661">
    <property type="entry name" value="HisK_dim/P_dom"/>
</dbReference>
<keyword evidence="3" id="KW-0812">Transmembrane</keyword>
<evidence type="ECO:0000313" key="4">
    <source>
        <dbReference type="EMBL" id="SMD31743.1"/>
    </source>
</evidence>
<sequence length="477" mass="56190">MINLQSIESFFLAGSASNQSHTSKERVILANVLFLVVPVIILISYLLDYKEYIKPWSEFNFDQFTRLMFAMASVLCYFINRQGLFTISRWLYLLSWIAFWLVLDPVIQGTEVDYYFHFDLSIIGFAVVCQILFSFRKSPFAFGFLLLFSLISIFYQQSYLLYFDNNRIETEKFLDNDYTYFTSIYYWAIFNIVIGYLLYIYEKSNVRLLNNNIKLDQLTTNLEEVVKERTTDLRQKQSQLIGITERLQESEEKYRKLFTNSFEGIARLDLEAPMRIDLPKEEQIDYLLNHLKLVECNHVFAELYLHKNPNELIGKSLSFVMDHEESAVNLLHAIVDNSYHLNGKVLAESIHDTDCWFISHVTSQLDDGKLSWMWLNKLDITEKSRQDQERKLLLQNLEEYAFQTSHELRGPLSRLLGLTSLMQDKNTFKQDELPEMLKHINDTSIEIDDVIRMMNQVLTKSTFESKLTKDRSTNHDS</sequence>
<accession>A0A1W2G563</accession>
<keyword evidence="3" id="KW-0472">Membrane</keyword>
<dbReference type="InterPro" id="IPR035965">
    <property type="entry name" value="PAS-like_dom_sf"/>
</dbReference>
<feature type="transmembrane region" description="Helical" evidence="3">
    <location>
        <begin position="27"/>
        <end position="47"/>
    </location>
</feature>
<evidence type="ECO:0000256" key="1">
    <source>
        <dbReference type="ARBA" id="ARBA00000085"/>
    </source>
</evidence>
<dbReference type="InterPro" id="IPR036097">
    <property type="entry name" value="HisK_dim/P_sf"/>
</dbReference>
<evidence type="ECO:0000256" key="3">
    <source>
        <dbReference type="SAM" id="Phobius"/>
    </source>
</evidence>
<dbReference type="STRING" id="692418.SAMN04488029_0079"/>
<organism evidence="4 5">
    <name type="scientific">Reichenbachiella faecimaris</name>
    <dbReference type="NCBI Taxonomy" id="692418"/>
    <lineage>
        <taxon>Bacteria</taxon>
        <taxon>Pseudomonadati</taxon>
        <taxon>Bacteroidota</taxon>
        <taxon>Cytophagia</taxon>
        <taxon>Cytophagales</taxon>
        <taxon>Reichenbachiellaceae</taxon>
        <taxon>Reichenbachiella</taxon>
    </lineage>
</organism>
<protein>
    <recommendedName>
        <fullName evidence="2">histidine kinase</fullName>
        <ecNumber evidence="2">2.7.13.3</ecNumber>
    </recommendedName>
</protein>
<dbReference type="SUPFAM" id="SSF55785">
    <property type="entry name" value="PYP-like sensor domain (PAS domain)"/>
    <property type="match status" value="1"/>
</dbReference>
<dbReference type="CDD" id="cd00082">
    <property type="entry name" value="HisKA"/>
    <property type="match status" value="1"/>
</dbReference>
<dbReference type="EC" id="2.7.13.3" evidence="2"/>
<dbReference type="GO" id="GO:0000155">
    <property type="term" value="F:phosphorelay sensor kinase activity"/>
    <property type="evidence" value="ECO:0007669"/>
    <property type="project" value="InterPro"/>
</dbReference>
<dbReference type="AlphaFoldDB" id="A0A1W2G563"/>
<dbReference type="EMBL" id="FWYF01000001">
    <property type="protein sequence ID" value="SMD31743.1"/>
    <property type="molecule type" value="Genomic_DNA"/>
</dbReference>
<comment type="catalytic activity">
    <reaction evidence="1">
        <text>ATP + protein L-histidine = ADP + protein N-phospho-L-histidine.</text>
        <dbReference type="EC" id="2.7.13.3"/>
    </reaction>
</comment>
<dbReference type="SUPFAM" id="SSF47384">
    <property type="entry name" value="Homodimeric domain of signal transducing histidine kinase"/>
    <property type="match status" value="1"/>
</dbReference>
<dbReference type="Gene3D" id="1.10.287.130">
    <property type="match status" value="1"/>
</dbReference>
<gene>
    <name evidence="4" type="ORF">SAMN04488029_0079</name>
</gene>
<feature type="transmembrane region" description="Helical" evidence="3">
    <location>
        <begin position="90"/>
        <end position="108"/>
    </location>
</feature>
<feature type="transmembrane region" description="Helical" evidence="3">
    <location>
        <begin position="140"/>
        <end position="163"/>
    </location>
</feature>
<dbReference type="Proteomes" id="UP000192472">
    <property type="component" value="Unassembled WGS sequence"/>
</dbReference>
<feature type="transmembrane region" description="Helical" evidence="3">
    <location>
        <begin position="114"/>
        <end position="133"/>
    </location>
</feature>
<evidence type="ECO:0000256" key="2">
    <source>
        <dbReference type="ARBA" id="ARBA00012438"/>
    </source>
</evidence>
<proteinExistence type="predicted"/>
<dbReference type="Gene3D" id="3.30.450.20">
    <property type="entry name" value="PAS domain"/>
    <property type="match status" value="1"/>
</dbReference>
<reference evidence="4 5" key="1">
    <citation type="submission" date="2017-04" db="EMBL/GenBank/DDBJ databases">
        <authorList>
            <person name="Afonso C.L."/>
            <person name="Miller P.J."/>
            <person name="Scott M.A."/>
            <person name="Spackman E."/>
            <person name="Goraichik I."/>
            <person name="Dimitrov K.M."/>
            <person name="Suarez D.L."/>
            <person name="Swayne D.E."/>
        </authorList>
    </citation>
    <scope>NUCLEOTIDE SEQUENCE [LARGE SCALE GENOMIC DNA]</scope>
    <source>
        <strain evidence="4 5">DSM 26133</strain>
    </source>
</reference>
<evidence type="ECO:0000313" key="5">
    <source>
        <dbReference type="Proteomes" id="UP000192472"/>
    </source>
</evidence>
<name>A0A1W2G563_REIFA</name>
<dbReference type="RefSeq" id="WP_084370443.1">
    <property type="nucleotide sequence ID" value="NZ_FWYF01000001.1"/>
</dbReference>
<feature type="transmembrane region" description="Helical" evidence="3">
    <location>
        <begin position="183"/>
        <end position="201"/>
    </location>
</feature>
<keyword evidence="3" id="KW-1133">Transmembrane helix</keyword>